<name>A0A8X6KF00_TRICU</name>
<keyword evidence="3" id="KW-1185">Reference proteome</keyword>
<organism evidence="2 3">
    <name type="scientific">Trichonephila clavata</name>
    <name type="common">Joro spider</name>
    <name type="synonym">Nephila clavata</name>
    <dbReference type="NCBI Taxonomy" id="2740835"/>
    <lineage>
        <taxon>Eukaryota</taxon>
        <taxon>Metazoa</taxon>
        <taxon>Ecdysozoa</taxon>
        <taxon>Arthropoda</taxon>
        <taxon>Chelicerata</taxon>
        <taxon>Arachnida</taxon>
        <taxon>Araneae</taxon>
        <taxon>Araneomorphae</taxon>
        <taxon>Entelegynae</taxon>
        <taxon>Araneoidea</taxon>
        <taxon>Nephilidae</taxon>
        <taxon>Trichonephila</taxon>
    </lineage>
</organism>
<evidence type="ECO:0000313" key="3">
    <source>
        <dbReference type="Proteomes" id="UP000887116"/>
    </source>
</evidence>
<feature type="compositionally biased region" description="Basic and acidic residues" evidence="1">
    <location>
        <begin position="94"/>
        <end position="113"/>
    </location>
</feature>
<evidence type="ECO:0000313" key="2">
    <source>
        <dbReference type="EMBL" id="GFQ71766.1"/>
    </source>
</evidence>
<sequence length="136" mass="15565">MKLYLCHLSINENSIYFQKSGDSPRLQTFSIRFPEQLKLPQTKTLFSANLYGTFNFLPSLILLKLLLFTSLIKFSSPDKTPPPPKTNDEEDFERNDQWQKGNQDKVAKWREVRAQGGVRRGGLSGNSCRKSSARLP</sequence>
<proteinExistence type="predicted"/>
<feature type="region of interest" description="Disordered" evidence="1">
    <location>
        <begin position="74"/>
        <end position="136"/>
    </location>
</feature>
<accession>A0A8X6KF00</accession>
<dbReference type="AlphaFoldDB" id="A0A8X6KF00"/>
<comment type="caution">
    <text evidence="2">The sequence shown here is derived from an EMBL/GenBank/DDBJ whole genome shotgun (WGS) entry which is preliminary data.</text>
</comment>
<protein>
    <submittedName>
        <fullName evidence="2">Uncharacterized protein</fullName>
    </submittedName>
</protein>
<dbReference type="EMBL" id="BMAO01011178">
    <property type="protein sequence ID" value="GFQ71766.1"/>
    <property type="molecule type" value="Genomic_DNA"/>
</dbReference>
<reference evidence="2" key="1">
    <citation type="submission" date="2020-07" db="EMBL/GenBank/DDBJ databases">
        <title>Multicomponent nature underlies the extraordinary mechanical properties of spider dragline silk.</title>
        <authorList>
            <person name="Kono N."/>
            <person name="Nakamura H."/>
            <person name="Mori M."/>
            <person name="Yoshida Y."/>
            <person name="Ohtoshi R."/>
            <person name="Malay A.D."/>
            <person name="Moran D.A.P."/>
            <person name="Tomita M."/>
            <person name="Numata K."/>
            <person name="Arakawa K."/>
        </authorList>
    </citation>
    <scope>NUCLEOTIDE SEQUENCE</scope>
</reference>
<evidence type="ECO:0000256" key="1">
    <source>
        <dbReference type="SAM" id="MobiDB-lite"/>
    </source>
</evidence>
<gene>
    <name evidence="2" type="ORF">TNCT_263911</name>
</gene>
<dbReference type="Proteomes" id="UP000887116">
    <property type="component" value="Unassembled WGS sequence"/>
</dbReference>